<dbReference type="GO" id="GO:0005524">
    <property type="term" value="F:ATP binding"/>
    <property type="evidence" value="ECO:0007669"/>
    <property type="project" value="UniProtKB-KW"/>
</dbReference>
<dbReference type="OrthoDB" id="9805514at2"/>
<dbReference type="InterPro" id="IPR032823">
    <property type="entry name" value="BCA_ABC_TP_C"/>
</dbReference>
<evidence type="ECO:0000259" key="4">
    <source>
        <dbReference type="PROSITE" id="PS50893"/>
    </source>
</evidence>
<evidence type="ECO:0000256" key="1">
    <source>
        <dbReference type="ARBA" id="ARBA00022448"/>
    </source>
</evidence>
<dbReference type="GO" id="GO:0005886">
    <property type="term" value="C:plasma membrane"/>
    <property type="evidence" value="ECO:0007669"/>
    <property type="project" value="TreeGrafter"/>
</dbReference>
<evidence type="ECO:0000256" key="3">
    <source>
        <dbReference type="ARBA" id="ARBA00022840"/>
    </source>
</evidence>
<dbReference type="GO" id="GO:0015192">
    <property type="term" value="F:L-phenylalanine transmembrane transporter activity"/>
    <property type="evidence" value="ECO:0007669"/>
    <property type="project" value="TreeGrafter"/>
</dbReference>
<keyword evidence="3 5" id="KW-0067">ATP-binding</keyword>
<dbReference type="PROSITE" id="PS50893">
    <property type="entry name" value="ABC_TRANSPORTER_2"/>
    <property type="match status" value="1"/>
</dbReference>
<feature type="domain" description="ABC transporter" evidence="4">
    <location>
        <begin position="3"/>
        <end position="239"/>
    </location>
</feature>
<comment type="caution">
    <text evidence="5">The sequence shown here is derived from an EMBL/GenBank/DDBJ whole genome shotgun (WGS) entry which is preliminary data.</text>
</comment>
<evidence type="ECO:0000313" key="5">
    <source>
        <dbReference type="EMBL" id="OPC80389.1"/>
    </source>
</evidence>
<dbReference type="AlphaFoldDB" id="A0A1T3NU70"/>
<dbReference type="SMART" id="SM00382">
    <property type="entry name" value="AAA"/>
    <property type="match status" value="1"/>
</dbReference>
<proteinExistence type="predicted"/>
<reference evidence="5 6" key="1">
    <citation type="submission" date="2017-03" db="EMBL/GenBank/DDBJ databases">
        <title>Draft genome sequence of Streptomyces scabrisporus NF3, endophyte isolated from Amphipterygium adstringens.</title>
        <authorList>
            <person name="Vazquez M."/>
            <person name="Ceapa C.D."/>
            <person name="Rodriguez Luna D."/>
            <person name="Sanchez Esquivel S."/>
        </authorList>
    </citation>
    <scope>NUCLEOTIDE SEQUENCE [LARGE SCALE GENOMIC DNA]</scope>
    <source>
        <strain evidence="5 6">NF3</strain>
    </source>
</reference>
<keyword evidence="2" id="KW-0547">Nucleotide-binding</keyword>
<protein>
    <submittedName>
        <fullName evidence="5">ABC transporter ATP-binding protein</fullName>
    </submittedName>
</protein>
<evidence type="ECO:0000313" key="6">
    <source>
        <dbReference type="Proteomes" id="UP000190037"/>
    </source>
</evidence>
<dbReference type="STRING" id="159449.B4N89_05005"/>
<dbReference type="InterPro" id="IPR003439">
    <property type="entry name" value="ABC_transporter-like_ATP-bd"/>
</dbReference>
<dbReference type="PANTHER" id="PTHR45772:SF7">
    <property type="entry name" value="AMINO ACID ABC TRANSPORTER ATP-BINDING PROTEIN"/>
    <property type="match status" value="1"/>
</dbReference>
<dbReference type="eggNOG" id="COG0411">
    <property type="taxonomic scope" value="Bacteria"/>
</dbReference>
<dbReference type="InterPro" id="IPR027417">
    <property type="entry name" value="P-loop_NTPase"/>
</dbReference>
<name>A0A1T3NU70_9ACTN</name>
<evidence type="ECO:0000256" key="2">
    <source>
        <dbReference type="ARBA" id="ARBA00022741"/>
    </source>
</evidence>
<keyword evidence="6" id="KW-1185">Reference proteome</keyword>
<dbReference type="InterPro" id="IPR051120">
    <property type="entry name" value="ABC_AA/LPS_Transport"/>
</dbReference>
<dbReference type="Gene3D" id="3.40.50.300">
    <property type="entry name" value="P-loop containing nucleotide triphosphate hydrolases"/>
    <property type="match status" value="1"/>
</dbReference>
<accession>A0A1T3NU70</accession>
<dbReference type="PANTHER" id="PTHR45772">
    <property type="entry name" value="CONSERVED COMPONENT OF ABC TRANSPORTER FOR NATURAL AMINO ACIDS-RELATED"/>
    <property type="match status" value="1"/>
</dbReference>
<dbReference type="Pfam" id="PF12399">
    <property type="entry name" value="BCA_ABC_TP_C"/>
    <property type="match status" value="1"/>
</dbReference>
<dbReference type="EMBL" id="MWQN01000001">
    <property type="protein sequence ID" value="OPC80389.1"/>
    <property type="molecule type" value="Genomic_DNA"/>
</dbReference>
<keyword evidence="1" id="KW-0813">Transport</keyword>
<dbReference type="Pfam" id="PF00005">
    <property type="entry name" value="ABC_tran"/>
    <property type="match status" value="1"/>
</dbReference>
<dbReference type="GO" id="GO:0016887">
    <property type="term" value="F:ATP hydrolysis activity"/>
    <property type="evidence" value="ECO:0007669"/>
    <property type="project" value="InterPro"/>
</dbReference>
<dbReference type="GO" id="GO:0005304">
    <property type="term" value="F:L-valine transmembrane transporter activity"/>
    <property type="evidence" value="ECO:0007669"/>
    <property type="project" value="TreeGrafter"/>
</dbReference>
<dbReference type="InterPro" id="IPR003593">
    <property type="entry name" value="AAA+_ATPase"/>
</dbReference>
<dbReference type="Proteomes" id="UP000190037">
    <property type="component" value="Unassembled WGS sequence"/>
</dbReference>
<dbReference type="SUPFAM" id="SSF52540">
    <property type="entry name" value="P-loop containing nucleoside triphosphate hydrolases"/>
    <property type="match status" value="1"/>
</dbReference>
<dbReference type="GO" id="GO:1903806">
    <property type="term" value="P:L-isoleucine import across plasma membrane"/>
    <property type="evidence" value="ECO:0007669"/>
    <property type="project" value="TreeGrafter"/>
</dbReference>
<gene>
    <name evidence="5" type="ORF">B4N89_05005</name>
</gene>
<dbReference type="GO" id="GO:0042941">
    <property type="term" value="P:D-alanine transmembrane transport"/>
    <property type="evidence" value="ECO:0007669"/>
    <property type="project" value="TreeGrafter"/>
</dbReference>
<organism evidence="5 6">
    <name type="scientific">Embleya scabrispora</name>
    <dbReference type="NCBI Taxonomy" id="159449"/>
    <lineage>
        <taxon>Bacteria</taxon>
        <taxon>Bacillati</taxon>
        <taxon>Actinomycetota</taxon>
        <taxon>Actinomycetes</taxon>
        <taxon>Kitasatosporales</taxon>
        <taxon>Streptomycetaceae</taxon>
        <taxon>Embleya</taxon>
    </lineage>
</organism>
<dbReference type="GO" id="GO:1903805">
    <property type="term" value="P:L-valine import across plasma membrane"/>
    <property type="evidence" value="ECO:0007669"/>
    <property type="project" value="TreeGrafter"/>
</dbReference>
<dbReference type="CDD" id="cd03219">
    <property type="entry name" value="ABC_Mj1267_LivG_branched"/>
    <property type="match status" value="1"/>
</dbReference>
<dbReference type="RefSeq" id="WP_078974647.1">
    <property type="nucleotide sequence ID" value="NZ_MWQN01000001.1"/>
</dbReference>
<dbReference type="GO" id="GO:0015188">
    <property type="term" value="F:L-isoleucine transmembrane transporter activity"/>
    <property type="evidence" value="ECO:0007669"/>
    <property type="project" value="TreeGrafter"/>
</dbReference>
<sequence length="253" mass="27405">MGLEVEGVTVRFGGHTALNNVDIWAHEGKVTGLIGPNGAGKTTIFNVITGLQPPSSGHVRMDGRDVGKLAPYRRARLGMARTFQRLELFGSLSVRENIQVAAAQYRRLHRGTKETPQDTAARLLHRLDLTSIAHVRADQLPTGQGRVVELARALACRPKILLLDEPASGQDDEETRGFGQLLREIAADGVAVLLVEHDMDLVMNTCDELHVLDFGKKIANGTCDEIRNNAAVQAAYLGTADAAEADEVLQETV</sequence>
<dbReference type="GO" id="GO:0015808">
    <property type="term" value="P:L-alanine transport"/>
    <property type="evidence" value="ECO:0007669"/>
    <property type="project" value="TreeGrafter"/>
</dbReference>